<dbReference type="Pfam" id="PF01814">
    <property type="entry name" value="Hemerythrin"/>
    <property type="match status" value="1"/>
</dbReference>
<protein>
    <submittedName>
        <fullName evidence="2">Hemerythrin domain-containing protein</fullName>
    </submittedName>
</protein>
<accession>A0ABU9BUV3</accession>
<evidence type="ECO:0000313" key="2">
    <source>
        <dbReference type="EMBL" id="MEK8033601.1"/>
    </source>
</evidence>
<dbReference type="InterPro" id="IPR012312">
    <property type="entry name" value="Hemerythrin-like"/>
</dbReference>
<feature type="domain" description="Hemerythrin-like" evidence="1">
    <location>
        <begin position="18"/>
        <end position="155"/>
    </location>
</feature>
<keyword evidence="3" id="KW-1185">Reference proteome</keyword>
<dbReference type="EMBL" id="JBBUTG010000018">
    <property type="protein sequence ID" value="MEK8033601.1"/>
    <property type="molecule type" value="Genomic_DNA"/>
</dbReference>
<dbReference type="Proteomes" id="UP001371218">
    <property type="component" value="Unassembled WGS sequence"/>
</dbReference>
<reference evidence="2 3" key="1">
    <citation type="submission" date="2024-04" db="EMBL/GenBank/DDBJ databases">
        <title>Novel species of the genus Ideonella isolated from streams.</title>
        <authorList>
            <person name="Lu H."/>
        </authorList>
    </citation>
    <scope>NUCLEOTIDE SEQUENCE [LARGE SCALE GENOMIC DNA]</scope>
    <source>
        <strain evidence="2 3">DXS29W</strain>
    </source>
</reference>
<proteinExistence type="predicted"/>
<dbReference type="RefSeq" id="WP_341428025.1">
    <property type="nucleotide sequence ID" value="NZ_JBBUTG010000018.1"/>
</dbReference>
<name>A0ABU9BUV3_9BURK</name>
<dbReference type="Gene3D" id="1.20.120.520">
    <property type="entry name" value="nmb1532 protein domain like"/>
    <property type="match status" value="1"/>
</dbReference>
<organism evidence="2 3">
    <name type="scientific">Ideonella lacteola</name>
    <dbReference type="NCBI Taxonomy" id="2984193"/>
    <lineage>
        <taxon>Bacteria</taxon>
        <taxon>Pseudomonadati</taxon>
        <taxon>Pseudomonadota</taxon>
        <taxon>Betaproteobacteria</taxon>
        <taxon>Burkholderiales</taxon>
        <taxon>Sphaerotilaceae</taxon>
        <taxon>Ideonella</taxon>
    </lineage>
</organism>
<evidence type="ECO:0000313" key="3">
    <source>
        <dbReference type="Proteomes" id="UP001371218"/>
    </source>
</evidence>
<sequence>MASTLSLHAAPAAGLDQPFELLAACHDRVRRSLDLLSRLVDHVEQHGADAPAAEAARDVLRYFSVAAPLHHEDEERHLLPLLRASEQAPLREVAEQMAADHRAFRALWGGLAAALQQVVDQHTPDEPALRRQAQAFIALHDSHLTMEDRIAFPAAERLAQEWQRHAMSADMATRRGVPPPEGQASV</sequence>
<evidence type="ECO:0000259" key="1">
    <source>
        <dbReference type="Pfam" id="PF01814"/>
    </source>
</evidence>
<dbReference type="CDD" id="cd12108">
    <property type="entry name" value="Hr-like"/>
    <property type="match status" value="1"/>
</dbReference>
<comment type="caution">
    <text evidence="2">The sequence shown here is derived from an EMBL/GenBank/DDBJ whole genome shotgun (WGS) entry which is preliminary data.</text>
</comment>
<gene>
    <name evidence="2" type="ORF">AACH06_22495</name>
</gene>